<dbReference type="STRING" id="1798002.A2478_03375"/>
<evidence type="ECO:0000313" key="3">
    <source>
        <dbReference type="Proteomes" id="UP000179001"/>
    </source>
</evidence>
<dbReference type="AlphaFoldDB" id="A0A1F5T054"/>
<gene>
    <name evidence="2" type="ORF">A2478_03375</name>
</gene>
<organism evidence="2 3">
    <name type="scientific">Candidatus Falkowbacteria bacterium RIFOXYC2_FULL_36_12</name>
    <dbReference type="NCBI Taxonomy" id="1798002"/>
    <lineage>
        <taxon>Bacteria</taxon>
        <taxon>Candidatus Falkowiibacteriota</taxon>
    </lineage>
</organism>
<comment type="caution">
    <text evidence="2">The sequence shown here is derived from an EMBL/GenBank/DDBJ whole genome shotgun (WGS) entry which is preliminary data.</text>
</comment>
<feature type="transmembrane region" description="Helical" evidence="1">
    <location>
        <begin position="36"/>
        <end position="57"/>
    </location>
</feature>
<dbReference type="Proteomes" id="UP000179001">
    <property type="component" value="Unassembled WGS sequence"/>
</dbReference>
<reference evidence="2 3" key="1">
    <citation type="journal article" date="2016" name="Nat. Commun.">
        <title>Thousands of microbial genomes shed light on interconnected biogeochemical processes in an aquifer system.</title>
        <authorList>
            <person name="Anantharaman K."/>
            <person name="Brown C.T."/>
            <person name="Hug L.A."/>
            <person name="Sharon I."/>
            <person name="Castelle C.J."/>
            <person name="Probst A.J."/>
            <person name="Thomas B.C."/>
            <person name="Singh A."/>
            <person name="Wilkins M.J."/>
            <person name="Karaoz U."/>
            <person name="Brodie E.L."/>
            <person name="Williams K.H."/>
            <person name="Hubbard S.S."/>
            <person name="Banfield J.F."/>
        </authorList>
    </citation>
    <scope>NUCLEOTIDE SEQUENCE [LARGE SCALE GENOMIC DNA]</scope>
</reference>
<keyword evidence="1" id="KW-0812">Transmembrane</keyword>
<evidence type="ECO:0000313" key="2">
    <source>
        <dbReference type="EMBL" id="OGF32337.1"/>
    </source>
</evidence>
<keyword evidence="1" id="KW-0472">Membrane</keyword>
<evidence type="ECO:0000256" key="1">
    <source>
        <dbReference type="SAM" id="Phobius"/>
    </source>
</evidence>
<dbReference type="EMBL" id="MFGJ01000006">
    <property type="protein sequence ID" value="OGF32337.1"/>
    <property type="molecule type" value="Genomic_DNA"/>
</dbReference>
<protein>
    <submittedName>
        <fullName evidence="2">Uncharacterized protein</fullName>
    </submittedName>
</protein>
<sequence length="63" mass="7412">MKEMIKNLITFLFIAFFVFALVLVVCELFSPGFVIYYLNLNLVILLMFLLAVLKIFVNYEKDI</sequence>
<keyword evidence="1" id="KW-1133">Transmembrane helix</keyword>
<accession>A0A1F5T054</accession>
<proteinExistence type="predicted"/>
<name>A0A1F5T054_9BACT</name>